<accession>A0A7Y0AU64</accession>
<gene>
    <name evidence="1" type="ORF">HHL25_05350</name>
</gene>
<protein>
    <submittedName>
        <fullName evidence="1">Uncharacterized protein</fullName>
    </submittedName>
</protein>
<comment type="caution">
    <text evidence="1">The sequence shown here is derived from an EMBL/GenBank/DDBJ whole genome shotgun (WGS) entry which is preliminary data.</text>
</comment>
<keyword evidence="2" id="KW-1185">Reference proteome</keyword>
<reference evidence="1 2" key="1">
    <citation type="submission" date="2020-04" db="EMBL/GenBank/DDBJ databases">
        <title>Rhizobium sp. S-51 isolated from soil.</title>
        <authorList>
            <person name="Dahal R.H."/>
        </authorList>
    </citation>
    <scope>NUCLEOTIDE SEQUENCE [LARGE SCALE GENOMIC DNA]</scope>
    <source>
        <strain evidence="1 2">S-51</strain>
    </source>
</reference>
<dbReference type="Proteomes" id="UP000541470">
    <property type="component" value="Unassembled WGS sequence"/>
</dbReference>
<sequence>MYEREQLEVWALRRAEEIVLREGVGLMQAAQWLDKKMTVRTSKQLRNAICNSLLEAMALPKLPSPPEQNLSQPRIDIGA</sequence>
<dbReference type="EMBL" id="JABBGK010000001">
    <property type="protein sequence ID" value="NML73551.1"/>
    <property type="molecule type" value="Genomic_DNA"/>
</dbReference>
<evidence type="ECO:0000313" key="1">
    <source>
        <dbReference type="EMBL" id="NML73551.1"/>
    </source>
</evidence>
<name>A0A7Y0AU64_9HYPH</name>
<dbReference type="AlphaFoldDB" id="A0A7Y0AU64"/>
<proteinExistence type="predicted"/>
<organism evidence="1 2">
    <name type="scientific">Rhizobium terricola</name>
    <dbReference type="NCBI Taxonomy" id="2728849"/>
    <lineage>
        <taxon>Bacteria</taxon>
        <taxon>Pseudomonadati</taxon>
        <taxon>Pseudomonadota</taxon>
        <taxon>Alphaproteobacteria</taxon>
        <taxon>Hyphomicrobiales</taxon>
        <taxon>Rhizobiaceae</taxon>
        <taxon>Rhizobium/Agrobacterium group</taxon>
        <taxon>Rhizobium</taxon>
    </lineage>
</organism>
<evidence type="ECO:0000313" key="2">
    <source>
        <dbReference type="Proteomes" id="UP000541470"/>
    </source>
</evidence>
<dbReference type="RefSeq" id="WP_169587977.1">
    <property type="nucleotide sequence ID" value="NZ_JABBGK010000001.1"/>
</dbReference>